<keyword evidence="2" id="KW-1185">Reference proteome</keyword>
<dbReference type="EMBL" id="CP009417">
    <property type="protein sequence ID" value="AJD93239.1"/>
    <property type="molecule type" value="Genomic_DNA"/>
</dbReference>
<name>A0A0B5AZ48_9BACL</name>
<dbReference type="AlphaFoldDB" id="A0A0B5AZ48"/>
<dbReference type="HOGENOM" id="CLU_1324913_0_0_9"/>
<sequence>MKKVYYKEDEKGNVLVDCFPSTKKSYYEELQEYVGQGYEQVILTEDIASSLVNTILQAGGKLEDITLYEPQCHEFDPAYVPTSIPWYKKLVGNGQRELEQEADEHHRDYRAKCLDEIALTRKIQEQVRNEVEVVNRYPRLLHPLVLLKIRDFKQYYSRVVVSLNGKTLEMRPNGVFVTESEELEEMVKEAVEQEMVLLEMIPVRKSQ</sequence>
<protein>
    <submittedName>
        <fullName evidence="1">Uncharacterized protein</fullName>
    </submittedName>
</protein>
<evidence type="ECO:0000313" key="1">
    <source>
        <dbReference type="EMBL" id="AJD93239.1"/>
    </source>
</evidence>
<reference evidence="1 2" key="1">
    <citation type="submission" date="2014-08" db="EMBL/GenBank/DDBJ databases">
        <title>Complete genome of a marine bacteria Jeotgalibacillus malaysiensis.</title>
        <authorList>
            <person name="Yaakop A.S."/>
            <person name="Chan K.-G."/>
            <person name="Goh K.M."/>
        </authorList>
    </citation>
    <scope>NUCLEOTIDE SEQUENCE [LARGE SCALE GENOMIC DNA]</scope>
    <source>
        <strain evidence="1 2">D5</strain>
        <plasmid evidence="2">Plasmid</plasmid>
    </source>
</reference>
<geneLocation type="plasmid" evidence="2"/>
<keyword evidence="1" id="KW-0614">Plasmid</keyword>
<dbReference type="KEGG" id="jeo:JMA_39210"/>
<accession>A0A0B5AZ48</accession>
<proteinExistence type="predicted"/>
<organism evidence="1 2">
    <name type="scientific">Jeotgalibacillus malaysiensis</name>
    <dbReference type="NCBI Taxonomy" id="1508404"/>
    <lineage>
        <taxon>Bacteria</taxon>
        <taxon>Bacillati</taxon>
        <taxon>Bacillota</taxon>
        <taxon>Bacilli</taxon>
        <taxon>Bacillales</taxon>
        <taxon>Caryophanaceae</taxon>
        <taxon>Jeotgalibacillus</taxon>
    </lineage>
</organism>
<dbReference type="Proteomes" id="UP000031449">
    <property type="component" value="Plasmid unnamed"/>
</dbReference>
<dbReference type="BioCyc" id="JESP1508404:G14D9-13205-MONOMER"/>
<evidence type="ECO:0000313" key="2">
    <source>
        <dbReference type="Proteomes" id="UP000031449"/>
    </source>
</evidence>
<gene>
    <name evidence="1" type="ORF">JMA_39210</name>
</gene>